<dbReference type="PANTHER" id="PTHR45626:SF14">
    <property type="entry name" value="ATP-DEPENDENT DNA HELICASE (EUROFUNG)"/>
    <property type="match status" value="1"/>
</dbReference>
<dbReference type="SUPFAM" id="SSF52540">
    <property type="entry name" value="P-loop containing nucleoside triphosphate hydrolases"/>
    <property type="match status" value="2"/>
</dbReference>
<evidence type="ECO:0000259" key="5">
    <source>
        <dbReference type="PROSITE" id="PS51192"/>
    </source>
</evidence>
<keyword evidence="8" id="KW-1185">Reference proteome</keyword>
<evidence type="ECO:0000313" key="8">
    <source>
        <dbReference type="Proteomes" id="UP000800041"/>
    </source>
</evidence>
<evidence type="ECO:0000259" key="6">
    <source>
        <dbReference type="PROSITE" id="PS51194"/>
    </source>
</evidence>
<evidence type="ECO:0000256" key="2">
    <source>
        <dbReference type="ARBA" id="ARBA00022801"/>
    </source>
</evidence>
<dbReference type="PANTHER" id="PTHR45626">
    <property type="entry name" value="TRANSCRIPTION TERMINATION FACTOR 2-RELATED"/>
    <property type="match status" value="1"/>
</dbReference>
<dbReference type="CDD" id="cd18793">
    <property type="entry name" value="SF2_C_SNF"/>
    <property type="match status" value="1"/>
</dbReference>
<dbReference type="GO" id="GO:0005524">
    <property type="term" value="F:ATP binding"/>
    <property type="evidence" value="ECO:0007669"/>
    <property type="project" value="UniProtKB-KW"/>
</dbReference>
<feature type="compositionally biased region" description="Gly residues" evidence="4">
    <location>
        <begin position="1191"/>
        <end position="1203"/>
    </location>
</feature>
<dbReference type="Gene3D" id="3.40.50.300">
    <property type="entry name" value="P-loop containing nucleotide triphosphate hydrolases"/>
    <property type="match status" value="1"/>
</dbReference>
<dbReference type="InterPro" id="IPR027417">
    <property type="entry name" value="P-loop_NTPase"/>
</dbReference>
<evidence type="ECO:0000256" key="3">
    <source>
        <dbReference type="ARBA" id="ARBA00022840"/>
    </source>
</evidence>
<feature type="domain" description="Helicase C-terminal" evidence="6">
    <location>
        <begin position="975"/>
        <end position="1122"/>
    </location>
</feature>
<dbReference type="OrthoDB" id="423559at2759"/>
<feature type="compositionally biased region" description="Polar residues" evidence="4">
    <location>
        <begin position="217"/>
        <end position="228"/>
    </location>
</feature>
<dbReference type="SMART" id="SM00487">
    <property type="entry name" value="DEXDc"/>
    <property type="match status" value="1"/>
</dbReference>
<dbReference type="SMART" id="SM00490">
    <property type="entry name" value="HELICc"/>
    <property type="match status" value="1"/>
</dbReference>
<proteinExistence type="predicted"/>
<feature type="compositionally biased region" description="Basic and acidic residues" evidence="4">
    <location>
        <begin position="353"/>
        <end position="368"/>
    </location>
</feature>
<organism evidence="7 8">
    <name type="scientific">Aulographum hederae CBS 113979</name>
    <dbReference type="NCBI Taxonomy" id="1176131"/>
    <lineage>
        <taxon>Eukaryota</taxon>
        <taxon>Fungi</taxon>
        <taxon>Dikarya</taxon>
        <taxon>Ascomycota</taxon>
        <taxon>Pezizomycotina</taxon>
        <taxon>Dothideomycetes</taxon>
        <taxon>Pleosporomycetidae</taxon>
        <taxon>Aulographales</taxon>
        <taxon>Aulographaceae</taxon>
    </lineage>
</organism>
<dbReference type="GO" id="GO:0006281">
    <property type="term" value="P:DNA repair"/>
    <property type="evidence" value="ECO:0007669"/>
    <property type="project" value="TreeGrafter"/>
</dbReference>
<dbReference type="InterPro" id="IPR014001">
    <property type="entry name" value="Helicase_ATP-bd"/>
</dbReference>
<dbReference type="InterPro" id="IPR038718">
    <property type="entry name" value="SNF2-like_sf"/>
</dbReference>
<feature type="compositionally biased region" description="Polar residues" evidence="4">
    <location>
        <begin position="1"/>
        <end position="13"/>
    </location>
</feature>
<dbReference type="InterPro" id="IPR049730">
    <property type="entry name" value="SNF2/RAD54-like_C"/>
</dbReference>
<dbReference type="InterPro" id="IPR000330">
    <property type="entry name" value="SNF2_N"/>
</dbReference>
<evidence type="ECO:0000313" key="7">
    <source>
        <dbReference type="EMBL" id="KAF1981973.1"/>
    </source>
</evidence>
<feature type="compositionally biased region" description="Acidic residues" evidence="4">
    <location>
        <begin position="924"/>
        <end position="953"/>
    </location>
</feature>
<dbReference type="InterPro" id="IPR001650">
    <property type="entry name" value="Helicase_C-like"/>
</dbReference>
<feature type="compositionally biased region" description="Basic and acidic residues" evidence="4">
    <location>
        <begin position="1206"/>
        <end position="1226"/>
    </location>
</feature>
<dbReference type="InterPro" id="IPR050628">
    <property type="entry name" value="SNF2_RAD54_helicase_TF"/>
</dbReference>
<feature type="compositionally biased region" description="Polar residues" evidence="4">
    <location>
        <begin position="141"/>
        <end position="152"/>
    </location>
</feature>
<dbReference type="GO" id="GO:0005634">
    <property type="term" value="C:nucleus"/>
    <property type="evidence" value="ECO:0007669"/>
    <property type="project" value="TreeGrafter"/>
</dbReference>
<protein>
    <submittedName>
        <fullName evidence="7">Uncharacterized protein</fullName>
    </submittedName>
</protein>
<feature type="compositionally biased region" description="Polar residues" evidence="4">
    <location>
        <begin position="95"/>
        <end position="120"/>
    </location>
</feature>
<feature type="compositionally biased region" description="Polar residues" evidence="4">
    <location>
        <begin position="62"/>
        <end position="75"/>
    </location>
</feature>
<dbReference type="Pfam" id="PF00271">
    <property type="entry name" value="Helicase_C"/>
    <property type="match status" value="1"/>
</dbReference>
<dbReference type="GO" id="GO:0016787">
    <property type="term" value="F:hydrolase activity"/>
    <property type="evidence" value="ECO:0007669"/>
    <property type="project" value="UniProtKB-KW"/>
</dbReference>
<accession>A0A6G1GLZ0</accession>
<dbReference type="Pfam" id="PF00176">
    <property type="entry name" value="SNF2-rel_dom"/>
    <property type="match status" value="1"/>
</dbReference>
<keyword evidence="3" id="KW-0067">ATP-binding</keyword>
<feature type="domain" description="Helicase ATP-binding" evidence="5">
    <location>
        <begin position="422"/>
        <end position="615"/>
    </location>
</feature>
<dbReference type="EMBL" id="ML977190">
    <property type="protein sequence ID" value="KAF1981973.1"/>
    <property type="molecule type" value="Genomic_DNA"/>
</dbReference>
<gene>
    <name evidence="7" type="ORF">K402DRAFT_398008</name>
</gene>
<feature type="compositionally biased region" description="Low complexity" evidence="4">
    <location>
        <begin position="123"/>
        <end position="139"/>
    </location>
</feature>
<feature type="compositionally biased region" description="Acidic residues" evidence="4">
    <location>
        <begin position="898"/>
        <end position="910"/>
    </location>
</feature>
<reference evidence="7" key="1">
    <citation type="journal article" date="2020" name="Stud. Mycol.">
        <title>101 Dothideomycetes genomes: a test case for predicting lifestyles and emergence of pathogens.</title>
        <authorList>
            <person name="Haridas S."/>
            <person name="Albert R."/>
            <person name="Binder M."/>
            <person name="Bloem J."/>
            <person name="Labutti K."/>
            <person name="Salamov A."/>
            <person name="Andreopoulos B."/>
            <person name="Baker S."/>
            <person name="Barry K."/>
            <person name="Bills G."/>
            <person name="Bluhm B."/>
            <person name="Cannon C."/>
            <person name="Castanera R."/>
            <person name="Culley D."/>
            <person name="Daum C."/>
            <person name="Ezra D."/>
            <person name="Gonzalez J."/>
            <person name="Henrissat B."/>
            <person name="Kuo A."/>
            <person name="Liang C."/>
            <person name="Lipzen A."/>
            <person name="Lutzoni F."/>
            <person name="Magnuson J."/>
            <person name="Mondo S."/>
            <person name="Nolan M."/>
            <person name="Ohm R."/>
            <person name="Pangilinan J."/>
            <person name="Park H.-J."/>
            <person name="Ramirez L."/>
            <person name="Alfaro M."/>
            <person name="Sun H."/>
            <person name="Tritt A."/>
            <person name="Yoshinaga Y."/>
            <person name="Zwiers L.-H."/>
            <person name="Turgeon B."/>
            <person name="Goodwin S."/>
            <person name="Spatafora J."/>
            <person name="Crous P."/>
            <person name="Grigoriev I."/>
        </authorList>
    </citation>
    <scope>NUCLEOTIDE SEQUENCE</scope>
    <source>
        <strain evidence="7">CBS 113979</strain>
    </source>
</reference>
<feature type="compositionally biased region" description="Acidic residues" evidence="4">
    <location>
        <begin position="380"/>
        <end position="394"/>
    </location>
</feature>
<dbReference type="PROSITE" id="PS51192">
    <property type="entry name" value="HELICASE_ATP_BIND_1"/>
    <property type="match status" value="1"/>
</dbReference>
<dbReference type="Gene3D" id="3.40.50.10810">
    <property type="entry name" value="Tandem AAA-ATPase domain"/>
    <property type="match status" value="1"/>
</dbReference>
<feature type="region of interest" description="Disordered" evidence="4">
    <location>
        <begin position="750"/>
        <end position="772"/>
    </location>
</feature>
<feature type="region of interest" description="Disordered" evidence="4">
    <location>
        <begin position="1"/>
        <end position="280"/>
    </location>
</feature>
<feature type="region of interest" description="Disordered" evidence="4">
    <location>
        <begin position="1177"/>
        <end position="1226"/>
    </location>
</feature>
<name>A0A6G1GLZ0_9PEZI</name>
<sequence>MSEPSQSQPSLFDTTPPARRNNTVQARFDNPFERPRYLTSTPPSSGTGSPSDLVYALRQITPPVSFSGTSHSNQSQPQPQPQPASMVQEREPPTGGSSWNRPAPQSSQNNLVDSTKSASNAKAAHSGPAPASNSPAVNALHYSTNTSPQFGTASPLRNPLKKPEKSIFYQPKPGQARPELHGARPTASAYSTQPSGSSQSYAAPYSAATQTGPPPKFTSSNSANQSNFRMPPNYAAANAYFQSGAAPKPTPDVMEIPRPYNFPAPQTIRPAPQPMFSTNFQSTSSAFASGRVDLTKDSDDPFYKALAEDRFGEADPFAYVDTAKANENIKALLEGAFDDEDDKPKRKLRSRKNKEDTSVDSLADKVKNLDVTLAGAKQEDGDEDEEEEDEDDGTVEGLSVKLLPHQVEGVAWMMDKEIGQKKKNGVLPRGGILADDMGLGKTIQSIALFLNNTRPSPKELKEMAEDKKNKNKIPVDISKATLVVAPLALIKQWESEIKTKVEPSHAMRVLVHHGPSRTKRADDLKKYDIVITTYQTLTSEHAGSSDTEKGIKLGCFGVHWYRIVLDEAHSIKNRSAKSTQACYALRAHYRWCLTGTPMQNNLDELQSLIKFLQIKPYCDLGPWKEQIITSMKNGRGGLAMKRLNFFLRAFMKRRTKDILKEEGALNPGGKSKSGEKKGPGFKIVERNVETVVAHFSPHEREFYERLMSRAQNSLDEMMGGDKVDYIGALVLLLRLRQACNHPQLMKASVTKDKDAISTATSTQPGSKSADKEADDLADMLGGLSVESKNCDVCKVKLSSTEVSRGSMWCAECAEDLDKLESKADHKVKKEKSKKKTKKAAQKAQKLKERAKRNRRVIDDDSEEDEGDWLVPENQRKKSSMGVAGDTDDENADGAGEFLDSDDSETDEDDEPKGRLMKKKAINLDSDDEADSEEEDASEDDEDDSDSSSSESEDGIYNVQVHKNKKALGNIQPSTKIIHLMEILRKETPNHKVIVFSQFTTMLDLIEPFMRQEGFAFTRYDGSMKNDLREASLERLRNDKKTRVLLCSLKCGSLGLNLTAASRVVVLEPFWNPFVEEQAIDRVHRLNQTVDVHVYKLTIANSVEERILELQESKRKLAKAAIEGGKGMNKLGIKDIMNLFRHDAEIAPEHADAEAEEGAVSGVHGRVLGERVEGVGRMGKAAGSGPSYRVPGGDGGVYGLGQPAGGERVRAPEKKQSRVEDPVWGRR</sequence>
<keyword evidence="2" id="KW-0378">Hydrolase</keyword>
<keyword evidence="1" id="KW-0547">Nucleotide-binding</keyword>
<feature type="compositionally biased region" description="Low complexity" evidence="4">
    <location>
        <begin position="39"/>
        <end position="51"/>
    </location>
</feature>
<feature type="compositionally biased region" description="Low complexity" evidence="4">
    <location>
        <begin position="193"/>
        <end position="208"/>
    </location>
</feature>
<feature type="region of interest" description="Disordered" evidence="4">
    <location>
        <begin position="340"/>
        <end position="398"/>
    </location>
</feature>
<dbReference type="CDD" id="cd18008">
    <property type="entry name" value="DEXDc_SHPRH-like"/>
    <property type="match status" value="1"/>
</dbReference>
<feature type="compositionally biased region" description="Polar residues" evidence="4">
    <location>
        <begin position="757"/>
        <end position="766"/>
    </location>
</feature>
<dbReference type="Proteomes" id="UP000800041">
    <property type="component" value="Unassembled WGS sequence"/>
</dbReference>
<feature type="region of interest" description="Disordered" evidence="4">
    <location>
        <begin position="845"/>
        <end position="956"/>
    </location>
</feature>
<dbReference type="GO" id="GO:0008094">
    <property type="term" value="F:ATP-dependent activity, acting on DNA"/>
    <property type="evidence" value="ECO:0007669"/>
    <property type="project" value="TreeGrafter"/>
</dbReference>
<evidence type="ECO:0000256" key="1">
    <source>
        <dbReference type="ARBA" id="ARBA00022741"/>
    </source>
</evidence>
<evidence type="ECO:0000256" key="4">
    <source>
        <dbReference type="SAM" id="MobiDB-lite"/>
    </source>
</evidence>
<dbReference type="PROSITE" id="PS51194">
    <property type="entry name" value="HELICASE_CTER"/>
    <property type="match status" value="1"/>
</dbReference>
<dbReference type="FunFam" id="3.40.50.10810:FF:000053">
    <property type="entry name" value="SNF2 family helicase/ATPase, putative"/>
    <property type="match status" value="1"/>
</dbReference>
<dbReference type="AlphaFoldDB" id="A0A6G1GLZ0"/>